<dbReference type="AlphaFoldDB" id="A0A1M5J796"/>
<accession>A0A1M5J796</accession>
<evidence type="ECO:0000313" key="2">
    <source>
        <dbReference type="Proteomes" id="UP000184518"/>
    </source>
</evidence>
<organism evidence="1 2">
    <name type="scientific">Chryseobacterium arachidis</name>
    <dbReference type="NCBI Taxonomy" id="1416778"/>
    <lineage>
        <taxon>Bacteria</taxon>
        <taxon>Pseudomonadati</taxon>
        <taxon>Bacteroidota</taxon>
        <taxon>Flavobacteriia</taxon>
        <taxon>Flavobacteriales</taxon>
        <taxon>Weeksellaceae</taxon>
        <taxon>Chryseobacterium group</taxon>
        <taxon>Chryseobacterium</taxon>
    </lineage>
</organism>
<protein>
    <submittedName>
        <fullName evidence="1">Uncharacterized protein</fullName>
    </submittedName>
</protein>
<sequence>MKTADEILEINSKEKNLTSINLLSKEFAPNESSVAEINISKLNNTFGTLIIQNSNGQSAEFSWQKNVLSSNTETGYFKEIRNDLGIVVHYNENSITVINGGVKQFLVVNLEM</sequence>
<dbReference type="RefSeq" id="WP_072962138.1">
    <property type="nucleotide sequence ID" value="NZ_FQUT01000014.1"/>
</dbReference>
<evidence type="ECO:0000313" key="1">
    <source>
        <dbReference type="EMBL" id="SHG36110.1"/>
    </source>
</evidence>
<proteinExistence type="predicted"/>
<dbReference type="OrthoDB" id="1262557at2"/>
<keyword evidence="2" id="KW-1185">Reference proteome</keyword>
<dbReference type="EMBL" id="FQUT01000014">
    <property type="protein sequence ID" value="SHG36110.1"/>
    <property type="molecule type" value="Genomic_DNA"/>
</dbReference>
<name>A0A1M5J796_9FLAO</name>
<reference evidence="2" key="1">
    <citation type="submission" date="2016-11" db="EMBL/GenBank/DDBJ databases">
        <authorList>
            <person name="Varghese N."/>
            <person name="Submissions S."/>
        </authorList>
    </citation>
    <scope>NUCLEOTIDE SEQUENCE [LARGE SCALE GENOMIC DNA]</scope>
    <source>
        <strain evidence="2">DSM 27619</strain>
    </source>
</reference>
<dbReference type="Proteomes" id="UP000184518">
    <property type="component" value="Unassembled WGS sequence"/>
</dbReference>
<gene>
    <name evidence="1" type="ORF">SAMN05443633_11422</name>
</gene>